<dbReference type="EMBL" id="CP001949">
    <property type="protein sequence ID" value="ADM12049.1"/>
    <property type="molecule type" value="Genomic_DNA"/>
</dbReference>
<dbReference type="InterPro" id="IPR005651">
    <property type="entry name" value="Trm112-like"/>
</dbReference>
<organism evidence="1 2">
    <name type="scientific">Encephalitozoon intestinalis (strain ATCC 50506)</name>
    <name type="common">Microsporidian parasite</name>
    <name type="synonym">Septata intestinalis</name>
    <dbReference type="NCBI Taxonomy" id="876142"/>
    <lineage>
        <taxon>Eukaryota</taxon>
        <taxon>Fungi</taxon>
        <taxon>Fungi incertae sedis</taxon>
        <taxon>Microsporidia</taxon>
        <taxon>Unikaryonidae</taxon>
        <taxon>Encephalitozoon</taxon>
    </lineage>
</organism>
<dbReference type="SUPFAM" id="SSF158997">
    <property type="entry name" value="Trm112p-like"/>
    <property type="match status" value="1"/>
</dbReference>
<protein>
    <recommendedName>
        <fullName evidence="3">Trm112p-like protein</fullName>
    </recommendedName>
</protein>
<evidence type="ECO:0000313" key="2">
    <source>
        <dbReference type="Proteomes" id="UP000002313"/>
    </source>
</evidence>
<dbReference type="KEGG" id="ein:Eint_081170"/>
<dbReference type="Proteomes" id="UP000002313">
    <property type="component" value="Chromosome VIII"/>
</dbReference>
<keyword evidence="2" id="KW-1185">Reference proteome</keyword>
<reference evidence="1 2" key="1">
    <citation type="journal article" date="2010" name="Nat. Commun.">
        <title>The complete sequence of the smallest known nuclear genome from the microsporidian Encephalitozoon intestinalis.</title>
        <authorList>
            <person name="Corradi N."/>
            <person name="Pombert J.-F."/>
            <person name="Farinelli L."/>
            <person name="Didier E.S."/>
            <person name="Keeling P.J."/>
        </authorList>
    </citation>
    <scope>NUCLEOTIDE SEQUENCE [LARGE SCALE GENOMIC DNA]</scope>
    <source>
        <strain evidence="1 2">ATCC 50506</strain>
    </source>
</reference>
<dbReference type="HOGENOM" id="CLU_169844_0_0_1"/>
<dbReference type="Pfam" id="PF03966">
    <property type="entry name" value="Trm112p"/>
    <property type="match status" value="1"/>
</dbReference>
<evidence type="ECO:0008006" key="3">
    <source>
        <dbReference type="Google" id="ProtNLM"/>
    </source>
</evidence>
<dbReference type="GeneID" id="9698237"/>
<sequence length="124" mass="13947">MKPFLLGLLKCKRCSFTSRLVPRCEKVKRSSIDGNAKIFNKHTFTENGGERLKLLVESLQGFFGNLLSEQEIGSFVEDPDDDERIKELLFGVDVVEGSLTCDECGLIYPIRDSIVETVDTLESK</sequence>
<accession>E0S8T2</accession>
<dbReference type="AlphaFoldDB" id="E0S8T2"/>
<dbReference type="OrthoDB" id="2187549at2759"/>
<evidence type="ECO:0000313" key="1">
    <source>
        <dbReference type="EMBL" id="ADM12049.1"/>
    </source>
</evidence>
<dbReference type="RefSeq" id="XP_003073409.1">
    <property type="nucleotide sequence ID" value="XM_003073363.1"/>
</dbReference>
<dbReference type="VEuPathDB" id="MicrosporidiaDB:Eint_081170"/>
<proteinExistence type="predicted"/>
<reference evidence="1 2" key="2">
    <citation type="journal article" date="2012" name="Proc. Natl. Acad. Sci. U.S.A.">
        <title>Gain and loss of multiple functionally related, horizontally transferred genes in the reduced genomes of two microsporidian parasites.</title>
        <authorList>
            <person name="Pombert J.-F."/>
            <person name="Selman M."/>
            <person name="Burki F."/>
            <person name="Bardell F.T."/>
            <person name="Farinelli L."/>
            <person name="Solter L.F."/>
            <person name="Whitman D.W."/>
            <person name="Weiss L.M."/>
            <person name="Corradi N."/>
            <person name="Keeling P.J."/>
        </authorList>
    </citation>
    <scope>NUCLEOTIDE SEQUENCE [LARGE SCALE GENOMIC DNA]</scope>
    <source>
        <strain evidence="1 2">ATCC 50506</strain>
    </source>
</reference>
<name>E0S8T2_ENCIT</name>
<dbReference type="Gene3D" id="2.20.25.10">
    <property type="match status" value="1"/>
</dbReference>
<gene>
    <name evidence="1" type="ORF">Eint_081170</name>
</gene>